<comment type="caution">
    <text evidence="1">The sequence shown here is derived from an EMBL/GenBank/DDBJ whole genome shotgun (WGS) entry which is preliminary data.</text>
</comment>
<dbReference type="AlphaFoldDB" id="A0A5R8PMS6"/>
<gene>
    <name evidence="1" type="ORF">FEK35_02175</name>
</gene>
<reference evidence="1 2" key="1">
    <citation type="submission" date="2019-05" db="EMBL/GenBank/DDBJ databases">
        <title>Genomes sequences of two Nocardia cyriacigeorgica environmental isolates, type strains Nocardia asteroides ATCC 19247 and Nocardia cyriacigeorgica DSM 44484.</title>
        <authorList>
            <person name="Vautrin F."/>
            <person name="Bergeron E."/>
            <person name="Dubost A."/>
            <person name="Abrouk D."/>
            <person name="Rodriguez Nava V."/>
            <person name="Pujic P."/>
        </authorList>
    </citation>
    <scope>NUCLEOTIDE SEQUENCE [LARGE SCALE GENOMIC DNA]</scope>
    <source>
        <strain evidence="1 2">EML 1456</strain>
    </source>
</reference>
<evidence type="ECO:0000313" key="2">
    <source>
        <dbReference type="Proteomes" id="UP000308349"/>
    </source>
</evidence>
<dbReference type="EMBL" id="VBUU01000001">
    <property type="protein sequence ID" value="TLG17951.1"/>
    <property type="molecule type" value="Genomic_DNA"/>
</dbReference>
<name>A0A5R8PMS6_9NOCA</name>
<proteinExistence type="predicted"/>
<dbReference type="Proteomes" id="UP000308349">
    <property type="component" value="Unassembled WGS sequence"/>
</dbReference>
<protein>
    <submittedName>
        <fullName evidence="1">Uncharacterized protein</fullName>
    </submittedName>
</protein>
<dbReference type="OrthoDB" id="4557821at2"/>
<evidence type="ECO:0000313" key="1">
    <source>
        <dbReference type="EMBL" id="TLG17951.1"/>
    </source>
</evidence>
<sequence length="121" mass="13521">MELLRAAMMTMELPPGMCFVDVAAPLQGYEDFVSVYVYLKAPATKGPDDLRSVATDIARMLKTKGVSSRIGSLRVTNWGLAETGGRRYDAFLKDDAFQSHAWDGSLPREVEMAQWEVQYPE</sequence>
<organism evidence="1 2">
    <name type="scientific">Nocardia cyriacigeorgica</name>
    <dbReference type="NCBI Taxonomy" id="135487"/>
    <lineage>
        <taxon>Bacteria</taxon>
        <taxon>Bacillati</taxon>
        <taxon>Actinomycetota</taxon>
        <taxon>Actinomycetes</taxon>
        <taxon>Mycobacteriales</taxon>
        <taxon>Nocardiaceae</taxon>
        <taxon>Nocardia</taxon>
    </lineage>
</organism>
<dbReference type="RefSeq" id="WP_138454705.1">
    <property type="nucleotide sequence ID" value="NZ_VBUU01000001.1"/>
</dbReference>
<accession>A0A5R8PMS6</accession>